<dbReference type="SUPFAM" id="SSF56672">
    <property type="entry name" value="DNA/RNA polymerases"/>
    <property type="match status" value="1"/>
</dbReference>
<keyword evidence="3" id="KW-1185">Reference proteome</keyword>
<organism evidence="2 3">
    <name type="scientific">Schistosoma japonicum</name>
    <name type="common">Blood fluke</name>
    <dbReference type="NCBI Taxonomy" id="6182"/>
    <lineage>
        <taxon>Eukaryota</taxon>
        <taxon>Metazoa</taxon>
        <taxon>Spiralia</taxon>
        <taxon>Lophotrochozoa</taxon>
        <taxon>Platyhelminthes</taxon>
        <taxon>Trematoda</taxon>
        <taxon>Digenea</taxon>
        <taxon>Strigeidida</taxon>
        <taxon>Schistosomatoidea</taxon>
        <taxon>Schistosomatidae</taxon>
        <taxon>Schistosoma</taxon>
    </lineage>
</organism>
<dbReference type="OrthoDB" id="410104at2759"/>
<dbReference type="EMBL" id="SKCS01000272">
    <property type="protein sequence ID" value="TNN12042.1"/>
    <property type="molecule type" value="Genomic_DNA"/>
</dbReference>
<dbReference type="AlphaFoldDB" id="A0A4Z2D6C4"/>
<dbReference type="InterPro" id="IPR043502">
    <property type="entry name" value="DNA/RNA_pol_sf"/>
</dbReference>
<reference evidence="2 3" key="1">
    <citation type="submission" date="2019-03" db="EMBL/GenBank/DDBJ databases">
        <title>An improved genome assembly of the fluke Schistosoma japonicum.</title>
        <authorList>
            <person name="Hu W."/>
            <person name="Luo F."/>
            <person name="Yin M."/>
            <person name="Mo X."/>
            <person name="Sun C."/>
            <person name="Wu Q."/>
            <person name="Zhu B."/>
            <person name="Xiang M."/>
            <person name="Wang J."/>
            <person name="Wang Y."/>
            <person name="Zhang T."/>
            <person name="Xu B."/>
            <person name="Zheng H."/>
            <person name="Feng Z."/>
        </authorList>
    </citation>
    <scope>NUCLEOTIDE SEQUENCE [LARGE SCALE GENOMIC DNA]</scope>
    <source>
        <strain evidence="2">HuSjv2</strain>
        <tissue evidence="2">Worms</tissue>
    </source>
</reference>
<evidence type="ECO:0000259" key="1">
    <source>
        <dbReference type="Pfam" id="PF00078"/>
    </source>
</evidence>
<gene>
    <name evidence="2" type="ORF">EWB00_004119</name>
</gene>
<dbReference type="Proteomes" id="UP000311919">
    <property type="component" value="Unassembled WGS sequence"/>
</dbReference>
<accession>A0A4Z2D6C4</accession>
<name>A0A4Z2D6C4_SCHJA</name>
<feature type="domain" description="Reverse transcriptase" evidence="1">
    <location>
        <begin position="2"/>
        <end position="97"/>
    </location>
</feature>
<feature type="non-terminal residue" evidence="2">
    <location>
        <position position="271"/>
    </location>
</feature>
<dbReference type="InterPro" id="IPR000477">
    <property type="entry name" value="RT_dom"/>
</dbReference>
<feature type="non-terminal residue" evidence="2">
    <location>
        <position position="1"/>
    </location>
</feature>
<evidence type="ECO:0000313" key="3">
    <source>
        <dbReference type="Proteomes" id="UP000311919"/>
    </source>
</evidence>
<protein>
    <recommendedName>
        <fullName evidence="1">Reverse transcriptase domain-containing protein</fullName>
    </recommendedName>
</protein>
<dbReference type="PANTHER" id="PTHR19446">
    <property type="entry name" value="REVERSE TRANSCRIPTASES"/>
    <property type="match status" value="1"/>
</dbReference>
<dbReference type="Pfam" id="PF00078">
    <property type="entry name" value="RVT_1"/>
    <property type="match status" value="1"/>
</dbReference>
<sequence length="271" mass="31073">EISMTNIASKILASVIIGRLTKTRELQTRENQAGFRPGRGCIDHIFTIRQVLEHRHAYRRPPMVVCLDLKAAFDSVDREVLWQCLSLKGVPQKYINLVKPLYSNTTKTVFSSLNDILALKYCFKADSNCSSYSCYGGLHLNVLHIAAALVVNDLKPENFSSELVDLQSILILFSKITDKSLITKEKLTKDYPTSIIFVRQTMKYFPSVLLITYYFHQTTKQFYNCLVINDGLGHELKVLYSVHYDFFTNTRSLSEKNLFQNHLETVVTMIL</sequence>
<comment type="caution">
    <text evidence="2">The sequence shown here is derived from an EMBL/GenBank/DDBJ whole genome shotgun (WGS) entry which is preliminary data.</text>
</comment>
<proteinExistence type="predicted"/>
<evidence type="ECO:0000313" key="2">
    <source>
        <dbReference type="EMBL" id="TNN12042.1"/>
    </source>
</evidence>